<keyword evidence="2 5" id="KW-0812">Transmembrane</keyword>
<dbReference type="RefSeq" id="WP_188465730.1">
    <property type="nucleotide sequence ID" value="NZ_BAABHU010000011.1"/>
</dbReference>
<dbReference type="InterPro" id="IPR019109">
    <property type="entry name" value="MamF_MmsF"/>
</dbReference>
<accession>A0ABQ1MRC9</accession>
<evidence type="ECO:0000313" key="7">
    <source>
        <dbReference type="EMBL" id="GGC45446.1"/>
    </source>
</evidence>
<dbReference type="InterPro" id="IPR010982">
    <property type="entry name" value="Lambda_DNA-bd_dom_sf"/>
</dbReference>
<keyword evidence="8" id="KW-1185">Reference proteome</keyword>
<evidence type="ECO:0000259" key="6">
    <source>
        <dbReference type="PROSITE" id="PS50943"/>
    </source>
</evidence>
<dbReference type="InterPro" id="IPR001387">
    <property type="entry name" value="Cro/C1-type_HTH"/>
</dbReference>
<feature type="domain" description="HTH cro/C1-type" evidence="6">
    <location>
        <begin position="4"/>
        <end position="58"/>
    </location>
</feature>
<keyword evidence="4 5" id="KW-0472">Membrane</keyword>
<dbReference type="SMART" id="SM00530">
    <property type="entry name" value="HTH_XRE"/>
    <property type="match status" value="1"/>
</dbReference>
<reference evidence="8" key="1">
    <citation type="journal article" date="2019" name="Int. J. Syst. Evol. Microbiol.">
        <title>The Global Catalogue of Microorganisms (GCM) 10K type strain sequencing project: providing services to taxonomists for standard genome sequencing and annotation.</title>
        <authorList>
            <consortium name="The Broad Institute Genomics Platform"/>
            <consortium name="The Broad Institute Genome Sequencing Center for Infectious Disease"/>
            <person name="Wu L."/>
            <person name="Ma J."/>
        </authorList>
    </citation>
    <scope>NUCLEOTIDE SEQUENCE [LARGE SCALE GENOMIC DNA]</scope>
    <source>
        <strain evidence="8">CGMCC 1.10832</strain>
    </source>
</reference>
<protein>
    <recommendedName>
        <fullName evidence="6">HTH cro/C1-type domain-containing protein</fullName>
    </recommendedName>
</protein>
<dbReference type="SUPFAM" id="SSF47413">
    <property type="entry name" value="lambda repressor-like DNA-binding domains"/>
    <property type="match status" value="1"/>
</dbReference>
<evidence type="ECO:0000256" key="2">
    <source>
        <dbReference type="ARBA" id="ARBA00022692"/>
    </source>
</evidence>
<keyword evidence="3 5" id="KW-1133">Transmembrane helix</keyword>
<evidence type="ECO:0000256" key="4">
    <source>
        <dbReference type="ARBA" id="ARBA00023136"/>
    </source>
</evidence>
<feature type="transmembrane region" description="Helical" evidence="5">
    <location>
        <begin position="148"/>
        <end position="168"/>
    </location>
</feature>
<dbReference type="CDD" id="cd00093">
    <property type="entry name" value="HTH_XRE"/>
    <property type="match status" value="1"/>
</dbReference>
<dbReference type="Pfam" id="PF01381">
    <property type="entry name" value="HTH_3"/>
    <property type="match status" value="1"/>
</dbReference>
<organism evidence="7 8">
    <name type="scientific">Marivirga lumbricoides</name>
    <dbReference type="NCBI Taxonomy" id="1046115"/>
    <lineage>
        <taxon>Bacteria</taxon>
        <taxon>Pseudomonadati</taxon>
        <taxon>Bacteroidota</taxon>
        <taxon>Cytophagia</taxon>
        <taxon>Cytophagales</taxon>
        <taxon>Marivirgaceae</taxon>
        <taxon>Marivirga</taxon>
    </lineage>
</organism>
<evidence type="ECO:0000256" key="1">
    <source>
        <dbReference type="ARBA" id="ARBA00004141"/>
    </source>
</evidence>
<dbReference type="PROSITE" id="PS50943">
    <property type="entry name" value="HTH_CROC1"/>
    <property type="match status" value="1"/>
</dbReference>
<feature type="transmembrane region" description="Helical" evidence="5">
    <location>
        <begin position="78"/>
        <end position="101"/>
    </location>
</feature>
<dbReference type="Proteomes" id="UP000636010">
    <property type="component" value="Unassembled WGS sequence"/>
</dbReference>
<proteinExistence type="predicted"/>
<evidence type="ECO:0000256" key="5">
    <source>
        <dbReference type="SAM" id="Phobius"/>
    </source>
</evidence>
<name>A0ABQ1MRC9_9BACT</name>
<comment type="subcellular location">
    <subcellularLocation>
        <location evidence="1">Membrane</location>
        <topology evidence="1">Multi-pass membrane protein</topology>
    </subcellularLocation>
</comment>
<evidence type="ECO:0000256" key="3">
    <source>
        <dbReference type="ARBA" id="ARBA00022989"/>
    </source>
</evidence>
<evidence type="ECO:0000313" key="8">
    <source>
        <dbReference type="Proteomes" id="UP000636010"/>
    </source>
</evidence>
<dbReference type="EMBL" id="BMEC01000011">
    <property type="protein sequence ID" value="GGC45446.1"/>
    <property type="molecule type" value="Genomic_DNA"/>
</dbReference>
<dbReference type="Pfam" id="PF09685">
    <property type="entry name" value="MamF_MmsF"/>
    <property type="match status" value="1"/>
</dbReference>
<feature type="transmembrane region" description="Helical" evidence="5">
    <location>
        <begin position="122"/>
        <end position="142"/>
    </location>
</feature>
<sequence>MLKVREYRENKGLTQSELADASGLSLRTIQRVEAGETVPKGHTLTVLSKLMGVEPSELIGINNRNDQLSDELTDQLKLINISALTFILIPFGNIVFPFILWRKYKTNPLVNKNGRFILNFQIIWTLLVSVLLSVSPFVQNYFQLTTPLILLVLLGSYCTNIGMIFRLGTIISRGNLDQLKVTYQLL</sequence>
<dbReference type="Gene3D" id="1.10.260.40">
    <property type="entry name" value="lambda repressor-like DNA-binding domains"/>
    <property type="match status" value="1"/>
</dbReference>
<gene>
    <name evidence="7" type="ORF">GCM10011506_33810</name>
</gene>
<comment type="caution">
    <text evidence="7">The sequence shown here is derived from an EMBL/GenBank/DDBJ whole genome shotgun (WGS) entry which is preliminary data.</text>
</comment>